<gene>
    <name evidence="7" type="ORF">HB662_28540</name>
</gene>
<feature type="transmembrane region" description="Helical" evidence="6">
    <location>
        <begin position="170"/>
        <end position="190"/>
    </location>
</feature>
<feature type="region of interest" description="Disordered" evidence="5">
    <location>
        <begin position="1"/>
        <end position="49"/>
    </location>
</feature>
<comment type="subcellular location">
    <subcellularLocation>
        <location evidence="1">Membrane</location>
        <topology evidence="1">Multi-pass membrane protein</topology>
    </subcellularLocation>
</comment>
<keyword evidence="3 6" id="KW-1133">Transmembrane helix</keyword>
<reference evidence="7 8" key="1">
    <citation type="submission" date="2020-03" db="EMBL/GenBank/DDBJ databases">
        <title>Roseomonas selenitidurans sp. nov. isolated from soil.</title>
        <authorList>
            <person name="Liu H."/>
        </authorList>
    </citation>
    <scope>NUCLEOTIDE SEQUENCE [LARGE SCALE GENOMIC DNA]</scope>
    <source>
        <strain evidence="7 8">JCM 15073</strain>
    </source>
</reference>
<evidence type="ECO:0000313" key="8">
    <source>
        <dbReference type="Proteomes" id="UP000765160"/>
    </source>
</evidence>
<dbReference type="Gene3D" id="1.50.10.150">
    <property type="entry name" value="Voltage-dependent anion channel"/>
    <property type="match status" value="1"/>
</dbReference>
<dbReference type="InterPro" id="IPR052951">
    <property type="entry name" value="Tellurite_res_ion_channel"/>
</dbReference>
<keyword evidence="2 6" id="KW-0812">Transmembrane</keyword>
<dbReference type="PANTHER" id="PTHR37955:SF1">
    <property type="entry name" value="DEP DOMAIN-CONTAINING PROTEIN"/>
    <property type="match status" value="1"/>
</dbReference>
<accession>A0ABX1F8S0</accession>
<evidence type="ECO:0000256" key="6">
    <source>
        <dbReference type="SAM" id="Phobius"/>
    </source>
</evidence>
<protein>
    <submittedName>
        <fullName evidence="7">C4-dicarboxylate ABC transporter</fullName>
    </submittedName>
</protein>
<dbReference type="PANTHER" id="PTHR37955">
    <property type="entry name" value="TELLURITE RESISTANCE PROTEIN TEHA"/>
    <property type="match status" value="1"/>
</dbReference>
<feature type="transmembrane region" description="Helical" evidence="6">
    <location>
        <begin position="232"/>
        <end position="254"/>
    </location>
</feature>
<feature type="transmembrane region" description="Helical" evidence="6">
    <location>
        <begin position="321"/>
        <end position="337"/>
    </location>
</feature>
<dbReference type="RefSeq" id="WP_168055444.1">
    <property type="nucleotide sequence ID" value="NZ_JAATJR010000014.1"/>
</dbReference>
<evidence type="ECO:0000256" key="4">
    <source>
        <dbReference type="ARBA" id="ARBA00023136"/>
    </source>
</evidence>
<evidence type="ECO:0000256" key="2">
    <source>
        <dbReference type="ARBA" id="ARBA00022692"/>
    </source>
</evidence>
<organism evidence="7 8">
    <name type="scientific">Falsiroseomonas frigidaquae</name>
    <dbReference type="NCBI Taxonomy" id="487318"/>
    <lineage>
        <taxon>Bacteria</taxon>
        <taxon>Pseudomonadati</taxon>
        <taxon>Pseudomonadota</taxon>
        <taxon>Alphaproteobacteria</taxon>
        <taxon>Acetobacterales</taxon>
        <taxon>Roseomonadaceae</taxon>
        <taxon>Falsiroseomonas</taxon>
    </lineage>
</organism>
<evidence type="ECO:0000256" key="3">
    <source>
        <dbReference type="ARBA" id="ARBA00022989"/>
    </source>
</evidence>
<proteinExistence type="predicted"/>
<dbReference type="Proteomes" id="UP000765160">
    <property type="component" value="Unassembled WGS sequence"/>
</dbReference>
<comment type="caution">
    <text evidence="7">The sequence shown here is derived from an EMBL/GenBank/DDBJ whole genome shotgun (WGS) entry which is preliminary data.</text>
</comment>
<dbReference type="InterPro" id="IPR038665">
    <property type="entry name" value="Voltage-dep_anion_channel_sf"/>
</dbReference>
<feature type="transmembrane region" description="Helical" evidence="6">
    <location>
        <begin position="266"/>
        <end position="284"/>
    </location>
</feature>
<feature type="transmembrane region" description="Helical" evidence="6">
    <location>
        <begin position="144"/>
        <end position="164"/>
    </location>
</feature>
<feature type="transmembrane region" description="Helical" evidence="6">
    <location>
        <begin position="105"/>
        <end position="123"/>
    </location>
</feature>
<feature type="transmembrane region" description="Helical" evidence="6">
    <location>
        <begin position="75"/>
        <end position="93"/>
    </location>
</feature>
<feature type="transmembrane region" description="Helical" evidence="6">
    <location>
        <begin position="343"/>
        <end position="361"/>
    </location>
</feature>
<feature type="compositionally biased region" description="Low complexity" evidence="5">
    <location>
        <begin position="15"/>
        <end position="36"/>
    </location>
</feature>
<keyword evidence="8" id="KW-1185">Reference proteome</keyword>
<feature type="transmembrane region" description="Helical" evidence="6">
    <location>
        <begin position="290"/>
        <end position="309"/>
    </location>
</feature>
<keyword evidence="4 6" id="KW-0472">Membrane</keyword>
<sequence length="378" mass="38595">MSGTGKRSTPKPRVKAAAPKRAVPAGAAPPDAPSLAVPSEAEPPTAVPVPVPVPGPGPVLAAVPVPAAPPGLAHLPLPLLVLPMGLGGLGLAWREAATVLGAPGAIGEALLALTALLWLVVVGGQVLRALRYPDAMLAELRHPVRVAFAAAPTVALMILAGAVWPHAPGFGAGLWGVAVALHLVVAMLLLRRVLAGRGEVAMLAPPLLIPFVGNILAPVFGARMGFLDASWMMFGVGTLLWLAVLPLLLHRLLAGPPLPFAMRPSIAIFVAPPAVGALAVAALTGQAHGLALAFTGVALLVAAAVLSLARELARVPFSLSWWGVTFPSAAFAVMLMGQGFHPVFGWLALALNTALTGWVAWRTAKAARAGVFLRPEAH</sequence>
<dbReference type="EMBL" id="JAAVTX010000014">
    <property type="protein sequence ID" value="NKE48747.1"/>
    <property type="molecule type" value="Genomic_DNA"/>
</dbReference>
<evidence type="ECO:0000313" key="7">
    <source>
        <dbReference type="EMBL" id="NKE48747.1"/>
    </source>
</evidence>
<dbReference type="Pfam" id="PF03595">
    <property type="entry name" value="SLAC1"/>
    <property type="match status" value="1"/>
</dbReference>
<name>A0ABX1F8S0_9PROT</name>
<evidence type="ECO:0000256" key="1">
    <source>
        <dbReference type="ARBA" id="ARBA00004141"/>
    </source>
</evidence>
<dbReference type="InterPro" id="IPR004695">
    <property type="entry name" value="SLAC1/Mae1/Ssu1/TehA"/>
</dbReference>
<evidence type="ECO:0000256" key="5">
    <source>
        <dbReference type="SAM" id="MobiDB-lite"/>
    </source>
</evidence>
<feature type="transmembrane region" description="Helical" evidence="6">
    <location>
        <begin position="202"/>
        <end position="220"/>
    </location>
</feature>